<keyword evidence="4 5" id="KW-0274">FAD</keyword>
<evidence type="ECO:0000259" key="9">
    <source>
        <dbReference type="Pfam" id="PF12806"/>
    </source>
</evidence>
<dbReference type="InterPro" id="IPR009100">
    <property type="entry name" value="AcylCoA_DH/oxidase_NM_dom_sf"/>
</dbReference>
<comment type="cofactor">
    <cofactor evidence="1 5">
        <name>FAD</name>
        <dbReference type="ChEBI" id="CHEBI:57692"/>
    </cofactor>
</comment>
<feature type="domain" description="Acetyl-CoA dehydrogenase-like C-terminal" evidence="9">
    <location>
        <begin position="472"/>
        <end position="595"/>
    </location>
</feature>
<organism evidence="10 11">
    <name type="scientific">Arenimonas malthae CC-JY-1</name>
    <dbReference type="NCBI Taxonomy" id="1384054"/>
    <lineage>
        <taxon>Bacteria</taxon>
        <taxon>Pseudomonadati</taxon>
        <taxon>Pseudomonadota</taxon>
        <taxon>Gammaproteobacteria</taxon>
        <taxon>Lysobacterales</taxon>
        <taxon>Lysobacteraceae</taxon>
        <taxon>Arenimonas</taxon>
    </lineage>
</organism>
<dbReference type="Pfam" id="PF00441">
    <property type="entry name" value="Acyl-CoA_dh_1"/>
    <property type="match status" value="1"/>
</dbReference>
<dbReference type="Pfam" id="PF12806">
    <property type="entry name" value="Acyl-CoA_dh_C"/>
    <property type="match status" value="1"/>
</dbReference>
<dbReference type="SUPFAM" id="SSF56645">
    <property type="entry name" value="Acyl-CoA dehydrogenase NM domain-like"/>
    <property type="match status" value="1"/>
</dbReference>
<dbReference type="InterPro" id="IPR009075">
    <property type="entry name" value="AcylCo_DH/oxidase_C"/>
</dbReference>
<dbReference type="InterPro" id="IPR013786">
    <property type="entry name" value="AcylCoA_DH/ox_N"/>
</dbReference>
<dbReference type="GO" id="GO:0050660">
    <property type="term" value="F:flavin adenine dinucleotide binding"/>
    <property type="evidence" value="ECO:0007669"/>
    <property type="project" value="InterPro"/>
</dbReference>
<dbReference type="InterPro" id="IPR025878">
    <property type="entry name" value="Acyl-CoA_dh-like_C_dom"/>
</dbReference>
<keyword evidence="3 5" id="KW-0285">Flavoprotein</keyword>
<dbReference type="Gene3D" id="2.40.110.10">
    <property type="entry name" value="Butyryl-CoA Dehydrogenase, subunit A, domain 2"/>
    <property type="match status" value="1"/>
</dbReference>
<dbReference type="InterPro" id="IPR046373">
    <property type="entry name" value="Acyl-CoA_Oxase/DH_mid-dom_sf"/>
</dbReference>
<keyword evidence="5" id="KW-0560">Oxidoreductase</keyword>
<proteinExistence type="inferred from homology"/>
<reference evidence="10 11" key="1">
    <citation type="submission" date="2013-09" db="EMBL/GenBank/DDBJ databases">
        <title>Genome sequencing of Arenimonas malthae.</title>
        <authorList>
            <person name="Chen F."/>
            <person name="Wang G."/>
        </authorList>
    </citation>
    <scope>NUCLEOTIDE SEQUENCE [LARGE SCALE GENOMIC DNA]</scope>
    <source>
        <strain evidence="10 11">CC-JY-1</strain>
    </source>
</reference>
<dbReference type="Gene3D" id="1.20.140.10">
    <property type="entry name" value="Butyryl-CoA Dehydrogenase, subunit A, domain 3"/>
    <property type="match status" value="1"/>
</dbReference>
<protein>
    <recommendedName>
        <fullName evidence="12">Acyl-CoA dehydrogenase</fullName>
    </recommendedName>
</protein>
<dbReference type="PANTHER" id="PTHR42803">
    <property type="entry name" value="ACYL-COA DEHYDROGENASE"/>
    <property type="match status" value="1"/>
</dbReference>
<dbReference type="Pfam" id="PF02771">
    <property type="entry name" value="Acyl-CoA_dh_N"/>
    <property type="match status" value="1"/>
</dbReference>
<comment type="similarity">
    <text evidence="2 5">Belongs to the acyl-CoA dehydrogenase family.</text>
</comment>
<evidence type="ECO:0000256" key="5">
    <source>
        <dbReference type="RuleBase" id="RU362125"/>
    </source>
</evidence>
<dbReference type="InterPro" id="IPR037069">
    <property type="entry name" value="AcylCoA_DH/ox_N_sf"/>
</dbReference>
<keyword evidence="11" id="KW-1185">Reference proteome</keyword>
<evidence type="ECO:0000256" key="2">
    <source>
        <dbReference type="ARBA" id="ARBA00009347"/>
    </source>
</evidence>
<dbReference type="InterPro" id="IPR036250">
    <property type="entry name" value="AcylCo_DH-like_C"/>
</dbReference>
<name>A0A091ASS5_9GAMM</name>
<evidence type="ECO:0000259" key="6">
    <source>
        <dbReference type="Pfam" id="PF00441"/>
    </source>
</evidence>
<evidence type="ECO:0008006" key="12">
    <source>
        <dbReference type="Google" id="ProtNLM"/>
    </source>
</evidence>
<dbReference type="STRING" id="1384054.N790_11065"/>
<dbReference type="InterPro" id="IPR052166">
    <property type="entry name" value="Diverse_Acyl-CoA_DH"/>
</dbReference>
<feature type="domain" description="Acyl-CoA oxidase/dehydrogenase middle" evidence="7">
    <location>
        <begin position="163"/>
        <end position="238"/>
    </location>
</feature>
<dbReference type="GO" id="GO:0016627">
    <property type="term" value="F:oxidoreductase activity, acting on the CH-CH group of donors"/>
    <property type="evidence" value="ECO:0007669"/>
    <property type="project" value="InterPro"/>
</dbReference>
<comment type="caution">
    <text evidence="10">The sequence shown here is derived from an EMBL/GenBank/DDBJ whole genome shotgun (WGS) entry which is preliminary data.</text>
</comment>
<dbReference type="Proteomes" id="UP000029392">
    <property type="component" value="Unassembled WGS sequence"/>
</dbReference>
<feature type="domain" description="Acyl-CoA dehydrogenase/oxidase C-terminal" evidence="6">
    <location>
        <begin position="285"/>
        <end position="451"/>
    </location>
</feature>
<dbReference type="InterPro" id="IPR006091">
    <property type="entry name" value="Acyl-CoA_Oxase/DH_mid-dom"/>
</dbReference>
<evidence type="ECO:0000313" key="10">
    <source>
        <dbReference type="EMBL" id="KFN43243.1"/>
    </source>
</evidence>
<evidence type="ECO:0000256" key="1">
    <source>
        <dbReference type="ARBA" id="ARBA00001974"/>
    </source>
</evidence>
<dbReference type="OrthoDB" id="9764895at2"/>
<evidence type="ECO:0000259" key="8">
    <source>
        <dbReference type="Pfam" id="PF02771"/>
    </source>
</evidence>
<evidence type="ECO:0000313" key="11">
    <source>
        <dbReference type="Proteomes" id="UP000029392"/>
    </source>
</evidence>
<dbReference type="Pfam" id="PF02770">
    <property type="entry name" value="Acyl-CoA_dh_M"/>
    <property type="match status" value="1"/>
</dbReference>
<dbReference type="SUPFAM" id="SSF47203">
    <property type="entry name" value="Acyl-CoA dehydrogenase C-terminal domain-like"/>
    <property type="match status" value="1"/>
</dbReference>
<evidence type="ECO:0000259" key="7">
    <source>
        <dbReference type="Pfam" id="PF02770"/>
    </source>
</evidence>
<sequence>MSHDPLIDRRELDLQLHALQDAAALCRYPRFAAHGRDTFDAVLDSARALALSHFAPHNRASDEREPRFVDGRVEVIPEVKAALDAFADAGFPALLADEAEGGMQLPYTVALACDALFCGANVSTTGYALLARGVANLLQAHASAEQNARYRTPLLQGRFLGTMCLSEPQAGSSLADIRTRAEPAGDGTYRLTGAKMWISGGEHDLAENIIHLVLARLPDAPPGVKGLSLFIVPRLRVGADGKLGERNDVQLAGVNHKLGQRGIVNTFLKFGERGDCHAELVGEPGQGLAQMFHLMNEARIGVGVGAISLGMAGYRYSLAYARERRQGRHPDQKDPASPPVPIIEHADVRRLLLQQKALVEGALGLAFEAARRVDVLANDPDAGRRRDAGLLLELLTPVIKAWSAEECVRANDLAIQVLGGYGYTREYPVEQYWRDNRLNPIHEGANGIQGLDLLGRKVMMAGGAALSLLRGEITGTAREAAAVPALAAHAAALEAAATRLAEVTAALGAAMARGDVRVALAQASRYLHFTGHVAVAWSWLRQALAAQRAVAASDDERDFLAGKLAACDWFFRQELPTTEHDARLLASLDSRLVDLRTEWL</sequence>
<dbReference type="PATRIC" id="fig|1384054.3.peg.2411"/>
<dbReference type="RefSeq" id="WP_043804815.1">
    <property type="nucleotide sequence ID" value="NZ_AVCH01000194.1"/>
</dbReference>
<gene>
    <name evidence="10" type="ORF">N790_11065</name>
</gene>
<dbReference type="AlphaFoldDB" id="A0A091ASS5"/>
<feature type="domain" description="Acyl-CoA dehydrogenase/oxidase N-terminal" evidence="8">
    <location>
        <begin position="40"/>
        <end position="157"/>
    </location>
</feature>
<dbReference type="Gene3D" id="1.10.540.10">
    <property type="entry name" value="Acyl-CoA dehydrogenase/oxidase, N-terminal domain"/>
    <property type="match status" value="1"/>
</dbReference>
<evidence type="ECO:0000256" key="3">
    <source>
        <dbReference type="ARBA" id="ARBA00022630"/>
    </source>
</evidence>
<evidence type="ECO:0000256" key="4">
    <source>
        <dbReference type="ARBA" id="ARBA00022827"/>
    </source>
</evidence>
<dbReference type="eggNOG" id="COG1960">
    <property type="taxonomic scope" value="Bacteria"/>
</dbReference>
<accession>A0A091ASS5</accession>
<dbReference type="PANTHER" id="PTHR42803:SF3">
    <property type="entry name" value="ACYL-COA DEHYDROGENASE-RELATED"/>
    <property type="match status" value="1"/>
</dbReference>
<dbReference type="EMBL" id="AVCH01000194">
    <property type="protein sequence ID" value="KFN43243.1"/>
    <property type="molecule type" value="Genomic_DNA"/>
</dbReference>